<keyword evidence="5" id="KW-1185">Reference proteome</keyword>
<evidence type="ECO:0000313" key="5">
    <source>
        <dbReference type="Proteomes" id="UP000515928"/>
    </source>
</evidence>
<dbReference type="Gene3D" id="3.40.50.300">
    <property type="entry name" value="P-loop containing nucleotide triphosphate hydrolases"/>
    <property type="match status" value="1"/>
</dbReference>
<dbReference type="EMBL" id="CP060715">
    <property type="protein sequence ID" value="QNN60560.1"/>
    <property type="molecule type" value="Genomic_DNA"/>
</dbReference>
<evidence type="ECO:0000256" key="2">
    <source>
        <dbReference type="ARBA" id="ARBA00022840"/>
    </source>
</evidence>
<dbReference type="GO" id="GO:0005524">
    <property type="term" value="F:ATP binding"/>
    <property type="evidence" value="ECO:0007669"/>
    <property type="project" value="UniProtKB-KW"/>
</dbReference>
<protein>
    <submittedName>
        <fullName evidence="4">ATP-binding cassette domain-containing protein</fullName>
    </submittedName>
</protein>
<dbReference type="KEGG" id="eio:H9L01_09330"/>
<feature type="domain" description="ABC transporter" evidence="3">
    <location>
        <begin position="4"/>
        <end position="208"/>
    </location>
</feature>
<sequence>MKVIELKNVSKSYHQTKVLENFNLEIEEGELVCISGLSGSGKSTILNILGLLERYDSGEYLLRGKIAPKPYGSSATRVLKNDIGYLFQNFALIDNKTVAYNLNLAKSKESSYNLSTALEKVGLSGFEKKKIYTCSGGEQQRVAIARLLIKNAQIILCDEPTGSLDDFNKELVMNLLLDLHNEGKTVVIVSHDDYVMDHVDRIIRIEKI</sequence>
<dbReference type="PROSITE" id="PS00211">
    <property type="entry name" value="ABC_TRANSPORTER_1"/>
    <property type="match status" value="1"/>
</dbReference>
<name>A0A7G9RY85_9FIRM</name>
<dbReference type="InterPro" id="IPR017871">
    <property type="entry name" value="ABC_transporter-like_CS"/>
</dbReference>
<proteinExistence type="predicted"/>
<evidence type="ECO:0000313" key="4">
    <source>
        <dbReference type="EMBL" id="QNN60560.1"/>
    </source>
</evidence>
<dbReference type="PANTHER" id="PTHR42798">
    <property type="entry name" value="LIPOPROTEIN-RELEASING SYSTEM ATP-BINDING PROTEIN LOLD"/>
    <property type="match status" value="1"/>
</dbReference>
<dbReference type="InterPro" id="IPR027417">
    <property type="entry name" value="P-loop_NTPase"/>
</dbReference>
<dbReference type="GO" id="GO:0016887">
    <property type="term" value="F:ATP hydrolysis activity"/>
    <property type="evidence" value="ECO:0007669"/>
    <property type="project" value="InterPro"/>
</dbReference>
<dbReference type="AlphaFoldDB" id="A0A7G9RY85"/>
<evidence type="ECO:0000259" key="3">
    <source>
        <dbReference type="PROSITE" id="PS50893"/>
    </source>
</evidence>
<dbReference type="RefSeq" id="WP_187533686.1">
    <property type="nucleotide sequence ID" value="NZ_CBCSHU010000016.1"/>
</dbReference>
<dbReference type="SMART" id="SM00382">
    <property type="entry name" value="AAA"/>
    <property type="match status" value="1"/>
</dbReference>
<dbReference type="InterPro" id="IPR003439">
    <property type="entry name" value="ABC_transporter-like_ATP-bd"/>
</dbReference>
<dbReference type="PROSITE" id="PS50893">
    <property type="entry name" value="ABC_TRANSPORTER_2"/>
    <property type="match status" value="1"/>
</dbReference>
<dbReference type="SUPFAM" id="SSF52540">
    <property type="entry name" value="P-loop containing nucleoside triphosphate hydrolases"/>
    <property type="match status" value="1"/>
</dbReference>
<dbReference type="PANTHER" id="PTHR42798:SF4">
    <property type="entry name" value="ABC TRANSPORTER DOMAIN-CONTAINING PROTEIN"/>
    <property type="match status" value="1"/>
</dbReference>
<organism evidence="4 5">
    <name type="scientific">Erysipelothrix inopinata</name>
    <dbReference type="NCBI Taxonomy" id="225084"/>
    <lineage>
        <taxon>Bacteria</taxon>
        <taxon>Bacillati</taxon>
        <taxon>Bacillota</taxon>
        <taxon>Erysipelotrichia</taxon>
        <taxon>Erysipelotrichales</taxon>
        <taxon>Erysipelotrichaceae</taxon>
        <taxon>Erysipelothrix</taxon>
    </lineage>
</organism>
<keyword evidence="2 4" id="KW-0067">ATP-binding</keyword>
<dbReference type="Proteomes" id="UP000515928">
    <property type="component" value="Chromosome"/>
</dbReference>
<reference evidence="4 5" key="1">
    <citation type="submission" date="2020-08" db="EMBL/GenBank/DDBJ databases">
        <title>Genome sequence of Erysipelothrix inopinata DSM 15511T.</title>
        <authorList>
            <person name="Hyun D.-W."/>
            <person name="Bae J.-W."/>
        </authorList>
    </citation>
    <scope>NUCLEOTIDE SEQUENCE [LARGE SCALE GENOMIC DNA]</scope>
    <source>
        <strain evidence="4 5">DSM 15511</strain>
    </source>
</reference>
<accession>A0A7G9RY85</accession>
<keyword evidence="1" id="KW-0547">Nucleotide-binding</keyword>
<dbReference type="InterPro" id="IPR003593">
    <property type="entry name" value="AAA+_ATPase"/>
</dbReference>
<dbReference type="Pfam" id="PF00005">
    <property type="entry name" value="ABC_tran"/>
    <property type="match status" value="1"/>
</dbReference>
<evidence type="ECO:0000256" key="1">
    <source>
        <dbReference type="ARBA" id="ARBA00022741"/>
    </source>
</evidence>
<gene>
    <name evidence="4" type="ORF">H9L01_09330</name>
</gene>